<name>A0ABP7KUF5_9SPHN</name>
<dbReference type="Proteomes" id="UP001500827">
    <property type="component" value="Unassembled WGS sequence"/>
</dbReference>
<evidence type="ECO:0000313" key="1">
    <source>
        <dbReference type="EMBL" id="GAA3886042.1"/>
    </source>
</evidence>
<reference evidence="2" key="1">
    <citation type="journal article" date="2019" name="Int. J. Syst. Evol. Microbiol.">
        <title>The Global Catalogue of Microorganisms (GCM) 10K type strain sequencing project: providing services to taxonomists for standard genome sequencing and annotation.</title>
        <authorList>
            <consortium name="The Broad Institute Genomics Platform"/>
            <consortium name="The Broad Institute Genome Sequencing Center for Infectious Disease"/>
            <person name="Wu L."/>
            <person name="Ma J."/>
        </authorList>
    </citation>
    <scope>NUCLEOTIDE SEQUENCE [LARGE SCALE GENOMIC DNA]</scope>
    <source>
        <strain evidence="2">JCM 17543</strain>
    </source>
</reference>
<evidence type="ECO:0008006" key="3">
    <source>
        <dbReference type="Google" id="ProtNLM"/>
    </source>
</evidence>
<dbReference type="RefSeq" id="WP_344697775.1">
    <property type="nucleotide sequence ID" value="NZ_BAABBM010000001.1"/>
</dbReference>
<accession>A0ABP7KUF5</accession>
<evidence type="ECO:0000313" key="2">
    <source>
        <dbReference type="Proteomes" id="UP001500827"/>
    </source>
</evidence>
<dbReference type="InterPro" id="IPR014710">
    <property type="entry name" value="RmlC-like_jellyroll"/>
</dbReference>
<organism evidence="1 2">
    <name type="scientific">Sphingomonas limnosediminicola</name>
    <dbReference type="NCBI Taxonomy" id="940133"/>
    <lineage>
        <taxon>Bacteria</taxon>
        <taxon>Pseudomonadati</taxon>
        <taxon>Pseudomonadota</taxon>
        <taxon>Alphaproteobacteria</taxon>
        <taxon>Sphingomonadales</taxon>
        <taxon>Sphingomonadaceae</taxon>
        <taxon>Sphingomonas</taxon>
    </lineage>
</organism>
<dbReference type="SUPFAM" id="SSF51182">
    <property type="entry name" value="RmlC-like cupins"/>
    <property type="match status" value="1"/>
</dbReference>
<dbReference type="Gene3D" id="2.60.120.10">
    <property type="entry name" value="Jelly Rolls"/>
    <property type="match status" value="2"/>
</dbReference>
<gene>
    <name evidence="1" type="ORF">GCM10022276_01420</name>
</gene>
<protein>
    <recommendedName>
        <fullName evidence="3">Cupin</fullName>
    </recommendedName>
</protein>
<keyword evidence="2" id="KW-1185">Reference proteome</keyword>
<proteinExistence type="predicted"/>
<dbReference type="InterPro" id="IPR011051">
    <property type="entry name" value="RmlC_Cupin_sf"/>
</dbReference>
<sequence length="312" mass="33086">MSEIELACSDFDAALDLLRGAGLRLDCIYPADEPYGAVLSKDGACVRLTSKPGAPAPISELPPFEPAFVFTPAGGGSGVGRAGMLYRDLIPSRLGGRYIASHISIREGGPVADWVHFHRIAVQALFVASGWVRVVYEDQGEPFVLSAGDLVLQPPGIRHQVLESSPGLEVIEFAAPALHATFADHEMSLPNGAVNAGRDFSGQHFLRHVAKETPWTAFHGVEAKESGLALATGGIADARVIRPGDASTIDFAAHDGELVFGFVLEGSAELTHGGSRQIGPADAFVIPPTDNWSLREMAGDFRLLRVTTSRLG</sequence>
<dbReference type="EMBL" id="BAABBM010000001">
    <property type="protein sequence ID" value="GAA3886042.1"/>
    <property type="molecule type" value="Genomic_DNA"/>
</dbReference>
<comment type="caution">
    <text evidence="1">The sequence shown here is derived from an EMBL/GenBank/DDBJ whole genome shotgun (WGS) entry which is preliminary data.</text>
</comment>